<dbReference type="GO" id="GO:0006508">
    <property type="term" value="P:proteolysis"/>
    <property type="evidence" value="ECO:0007669"/>
    <property type="project" value="InterPro"/>
</dbReference>
<gene>
    <name evidence="13" type="primary">pbpG</name>
    <name evidence="13" type="ORF">JI742_10885</name>
</gene>
<keyword evidence="14" id="KW-1185">Reference proteome</keyword>
<evidence type="ECO:0000259" key="12">
    <source>
        <dbReference type="Pfam" id="PF00768"/>
    </source>
</evidence>
<dbReference type="SUPFAM" id="SSF56601">
    <property type="entry name" value="beta-lactamase/transpeptidase-like"/>
    <property type="match status" value="1"/>
</dbReference>
<dbReference type="AlphaFoldDB" id="A0A9X1BNS4"/>
<dbReference type="GO" id="GO:0071555">
    <property type="term" value="P:cell wall organization"/>
    <property type="evidence" value="ECO:0007669"/>
    <property type="project" value="UniProtKB-KW"/>
</dbReference>
<evidence type="ECO:0000313" key="14">
    <source>
        <dbReference type="Proteomes" id="UP000643207"/>
    </source>
</evidence>
<dbReference type="InterPro" id="IPR012338">
    <property type="entry name" value="Beta-lactam/transpept-like"/>
</dbReference>
<dbReference type="InterPro" id="IPR018044">
    <property type="entry name" value="Peptidase_S11"/>
</dbReference>
<reference evidence="13 14" key="1">
    <citation type="submission" date="2021-01" db="EMBL/GenBank/DDBJ databases">
        <title>Piscinibacter sp. Jin2 Genome sequencing and assembly.</title>
        <authorList>
            <person name="Kim I."/>
        </authorList>
    </citation>
    <scope>NUCLEOTIDE SEQUENCE [LARGE SCALE GENOMIC DNA]</scope>
    <source>
        <strain evidence="13 14">Jin2</strain>
    </source>
</reference>
<dbReference type="Gene3D" id="3.40.710.10">
    <property type="entry name" value="DD-peptidase/beta-lactamase superfamily"/>
    <property type="match status" value="1"/>
</dbReference>
<feature type="active site" evidence="7">
    <location>
        <position position="271"/>
    </location>
</feature>
<feature type="compositionally biased region" description="Basic and acidic residues" evidence="10">
    <location>
        <begin position="69"/>
        <end position="86"/>
    </location>
</feature>
<evidence type="ECO:0000256" key="4">
    <source>
        <dbReference type="ARBA" id="ARBA00022960"/>
    </source>
</evidence>
<feature type="binding site" evidence="8">
    <location>
        <position position="376"/>
    </location>
    <ligand>
        <name>substrate</name>
    </ligand>
</feature>
<dbReference type="InterPro" id="IPR001967">
    <property type="entry name" value="Peptidase_S11_N"/>
</dbReference>
<evidence type="ECO:0000256" key="5">
    <source>
        <dbReference type="ARBA" id="ARBA00022984"/>
    </source>
</evidence>
<evidence type="ECO:0000256" key="10">
    <source>
        <dbReference type="SAM" id="MobiDB-lite"/>
    </source>
</evidence>
<dbReference type="Proteomes" id="UP000643207">
    <property type="component" value="Unassembled WGS sequence"/>
</dbReference>
<dbReference type="EMBL" id="JAERRA010000002">
    <property type="protein sequence ID" value="MBL0720392.1"/>
    <property type="molecule type" value="Genomic_DNA"/>
</dbReference>
<feature type="signal peptide" evidence="11">
    <location>
        <begin position="1"/>
        <end position="36"/>
    </location>
</feature>
<dbReference type="GO" id="GO:0009252">
    <property type="term" value="P:peptidoglycan biosynthetic process"/>
    <property type="evidence" value="ECO:0007669"/>
    <property type="project" value="UniProtKB-KW"/>
</dbReference>
<protein>
    <submittedName>
        <fullName evidence="13">D-alanyl-D-alanine endopeptidase</fullName>
        <ecNumber evidence="13">3.4.21.-</ecNumber>
    </submittedName>
</protein>
<dbReference type="Pfam" id="PF00768">
    <property type="entry name" value="Peptidase_S11"/>
    <property type="match status" value="1"/>
</dbReference>
<name>A0A9X1BNS4_9BURK</name>
<evidence type="ECO:0000256" key="7">
    <source>
        <dbReference type="PIRSR" id="PIRSR618044-1"/>
    </source>
</evidence>
<sequence>MEICVFPVFRAALRRALWSLVLPLGLGLAALPPVQAAAPLQAAEARAKDAKRAAPARRSEVKAKRKKPEAKAKRVTGGERKAEARRSPRKGQLRSAGKPRAKAASATARRAGPPAPADAKAAKSGQALTLTPRLAQPPAAPRAERPAAAGGAAAGLAAGASASGLAAALPAAPEPGLPQFDLHALKSSAALVIDPQTQEVLLAKNAEAVVPIASLTKLMTSLLVLEAGQPLDEVLSISTEDIDTEKGSSSRLQPGAQLSRGEMLHLALMSSENRAANALGRHYPGGLPSFVRAMNARALALGMLDTRFVEPTGLSSANQSSARDLALLVRAAADQPLMRVLSTSQEHRVAVGKRELQYRNTNGLVRNPAWEVVLQKTGYIAEAGRCLVMQTRMAGRDLIMVFLDSAGKYSRIGDAERVRRWVESQVPSRRSSLEPDAVDRLDPPPVALRLTS</sequence>
<dbReference type="GO" id="GO:0009002">
    <property type="term" value="F:serine-type D-Ala-D-Ala carboxypeptidase activity"/>
    <property type="evidence" value="ECO:0007669"/>
    <property type="project" value="InterPro"/>
</dbReference>
<evidence type="ECO:0000256" key="2">
    <source>
        <dbReference type="ARBA" id="ARBA00022729"/>
    </source>
</evidence>
<feature type="compositionally biased region" description="Basic and acidic residues" evidence="10">
    <location>
        <begin position="48"/>
        <end position="62"/>
    </location>
</feature>
<dbReference type="EC" id="3.4.21.-" evidence="13"/>
<comment type="similarity">
    <text evidence="1 9">Belongs to the peptidase S11 family.</text>
</comment>
<dbReference type="PANTHER" id="PTHR21581">
    <property type="entry name" value="D-ALANYL-D-ALANINE CARBOXYPEPTIDASE"/>
    <property type="match status" value="1"/>
</dbReference>
<proteinExistence type="inferred from homology"/>
<feature type="active site" description="Acyl-ester intermediate" evidence="7">
    <location>
        <position position="214"/>
    </location>
</feature>
<organism evidence="13 14">
    <name type="scientific">Aquariibacter lacus</name>
    <dbReference type="NCBI Taxonomy" id="2801332"/>
    <lineage>
        <taxon>Bacteria</taxon>
        <taxon>Pseudomonadati</taxon>
        <taxon>Pseudomonadota</taxon>
        <taxon>Betaproteobacteria</taxon>
        <taxon>Burkholderiales</taxon>
        <taxon>Sphaerotilaceae</taxon>
        <taxon>Aquariibacter</taxon>
    </lineage>
</organism>
<feature type="compositionally biased region" description="Basic residues" evidence="10">
    <location>
        <begin position="87"/>
        <end position="101"/>
    </location>
</feature>
<feature type="region of interest" description="Disordered" evidence="10">
    <location>
        <begin position="48"/>
        <end position="147"/>
    </location>
</feature>
<evidence type="ECO:0000256" key="11">
    <source>
        <dbReference type="SAM" id="SignalP"/>
    </source>
</evidence>
<dbReference type="NCBIfam" id="NF008668">
    <property type="entry name" value="PRK11669.1"/>
    <property type="match status" value="1"/>
</dbReference>
<evidence type="ECO:0000313" key="13">
    <source>
        <dbReference type="EMBL" id="MBL0720392.1"/>
    </source>
</evidence>
<dbReference type="PRINTS" id="PR00725">
    <property type="entry name" value="DADACBPTASE1"/>
</dbReference>
<dbReference type="PANTHER" id="PTHR21581:SF26">
    <property type="entry name" value="D-ALANYL-D-ALANINE ENDOPEPTIDASE"/>
    <property type="match status" value="1"/>
</dbReference>
<keyword evidence="6" id="KW-0961">Cell wall biogenesis/degradation</keyword>
<evidence type="ECO:0000256" key="9">
    <source>
        <dbReference type="RuleBase" id="RU004016"/>
    </source>
</evidence>
<keyword evidence="4" id="KW-0133">Cell shape</keyword>
<evidence type="ECO:0000256" key="1">
    <source>
        <dbReference type="ARBA" id="ARBA00007164"/>
    </source>
</evidence>
<comment type="caution">
    <text evidence="13">The sequence shown here is derived from an EMBL/GenBank/DDBJ whole genome shotgun (WGS) entry which is preliminary data.</text>
</comment>
<keyword evidence="2 11" id="KW-0732">Signal</keyword>
<feature type="domain" description="Peptidase S11 D-alanyl-D-alanine carboxypeptidase A N-terminal" evidence="12">
    <location>
        <begin position="184"/>
        <end position="405"/>
    </location>
</feature>
<accession>A0A9X1BNS4</accession>
<feature type="compositionally biased region" description="Low complexity" evidence="10">
    <location>
        <begin position="102"/>
        <end position="137"/>
    </location>
</feature>
<evidence type="ECO:0000256" key="8">
    <source>
        <dbReference type="PIRSR" id="PIRSR618044-2"/>
    </source>
</evidence>
<feature type="chain" id="PRO_5040988961" evidence="11">
    <location>
        <begin position="37"/>
        <end position="452"/>
    </location>
</feature>
<keyword evidence="5" id="KW-0573">Peptidoglycan synthesis</keyword>
<feature type="active site" description="Proton acceptor" evidence="7">
    <location>
        <position position="217"/>
    </location>
</feature>
<evidence type="ECO:0000256" key="3">
    <source>
        <dbReference type="ARBA" id="ARBA00022801"/>
    </source>
</evidence>
<evidence type="ECO:0000256" key="6">
    <source>
        <dbReference type="ARBA" id="ARBA00023316"/>
    </source>
</evidence>
<keyword evidence="3 13" id="KW-0378">Hydrolase</keyword>
<dbReference type="GO" id="GO:0008360">
    <property type="term" value="P:regulation of cell shape"/>
    <property type="evidence" value="ECO:0007669"/>
    <property type="project" value="UniProtKB-KW"/>
</dbReference>